<evidence type="ECO:0000313" key="3">
    <source>
        <dbReference type="Proteomes" id="UP000019471"/>
    </source>
</evidence>
<accession>W9VVI4</accession>
<keyword evidence="3" id="KW-1185">Reference proteome</keyword>
<organism evidence="2 3">
    <name type="scientific">Cladophialophora psammophila CBS 110553</name>
    <dbReference type="NCBI Taxonomy" id="1182543"/>
    <lineage>
        <taxon>Eukaryota</taxon>
        <taxon>Fungi</taxon>
        <taxon>Dikarya</taxon>
        <taxon>Ascomycota</taxon>
        <taxon>Pezizomycotina</taxon>
        <taxon>Eurotiomycetes</taxon>
        <taxon>Chaetothyriomycetidae</taxon>
        <taxon>Chaetothyriales</taxon>
        <taxon>Herpotrichiellaceae</taxon>
        <taxon>Cladophialophora</taxon>
    </lineage>
</organism>
<evidence type="ECO:0000256" key="1">
    <source>
        <dbReference type="SAM" id="Coils"/>
    </source>
</evidence>
<dbReference type="HOGENOM" id="CLU_2039866_0_0_1"/>
<dbReference type="RefSeq" id="XP_007751431.1">
    <property type="nucleotide sequence ID" value="XM_007753241.1"/>
</dbReference>
<keyword evidence="1" id="KW-0175">Coiled coil</keyword>
<feature type="coiled-coil region" evidence="1">
    <location>
        <begin position="33"/>
        <end position="60"/>
    </location>
</feature>
<evidence type="ECO:0000313" key="2">
    <source>
        <dbReference type="EMBL" id="EXJ56216.1"/>
    </source>
</evidence>
<proteinExistence type="predicted"/>
<protein>
    <submittedName>
        <fullName evidence="2">Uncharacterized protein</fullName>
    </submittedName>
</protein>
<reference evidence="2 3" key="1">
    <citation type="submission" date="2013-03" db="EMBL/GenBank/DDBJ databases">
        <title>The Genome Sequence of Cladophialophora psammophila CBS 110553.</title>
        <authorList>
            <consortium name="The Broad Institute Genomics Platform"/>
            <person name="Cuomo C."/>
            <person name="de Hoog S."/>
            <person name="Gorbushina A."/>
            <person name="Walker B."/>
            <person name="Young S.K."/>
            <person name="Zeng Q."/>
            <person name="Gargeya S."/>
            <person name="Fitzgerald M."/>
            <person name="Haas B."/>
            <person name="Abouelleil A."/>
            <person name="Allen A.W."/>
            <person name="Alvarado L."/>
            <person name="Arachchi H.M."/>
            <person name="Berlin A.M."/>
            <person name="Chapman S.B."/>
            <person name="Gainer-Dewar J."/>
            <person name="Goldberg J."/>
            <person name="Griggs A."/>
            <person name="Gujja S."/>
            <person name="Hansen M."/>
            <person name="Howarth C."/>
            <person name="Imamovic A."/>
            <person name="Ireland A."/>
            <person name="Larimer J."/>
            <person name="McCowan C."/>
            <person name="Murphy C."/>
            <person name="Pearson M."/>
            <person name="Poon T.W."/>
            <person name="Priest M."/>
            <person name="Roberts A."/>
            <person name="Saif S."/>
            <person name="Shea T."/>
            <person name="Sisk P."/>
            <person name="Sykes S."/>
            <person name="Wortman J."/>
            <person name="Nusbaum C."/>
            <person name="Birren B."/>
        </authorList>
    </citation>
    <scope>NUCLEOTIDE SEQUENCE [LARGE SCALE GENOMIC DNA]</scope>
    <source>
        <strain evidence="2 3">CBS 110553</strain>
    </source>
</reference>
<dbReference type="OrthoDB" id="3434684at2759"/>
<dbReference type="Proteomes" id="UP000019471">
    <property type="component" value="Unassembled WGS sequence"/>
</dbReference>
<gene>
    <name evidence="2" type="ORF">A1O5_12672</name>
</gene>
<dbReference type="GeneID" id="19197358"/>
<name>W9VVI4_9EURO</name>
<dbReference type="EMBL" id="AMGX01000036">
    <property type="protein sequence ID" value="EXJ56216.1"/>
    <property type="molecule type" value="Genomic_DNA"/>
</dbReference>
<sequence>SDYETEVQPTEPSTPDEAFSIESLIQRVEEFQRRDHLETLVQLTTENSDLQQRILYYQEEWCSTLDLLQHIHEALLQLQNALGRCFQEQMEAERCWLASWRTRGNAPGESGYSPTRWI</sequence>
<dbReference type="AlphaFoldDB" id="W9VVI4"/>
<comment type="caution">
    <text evidence="2">The sequence shown here is derived from an EMBL/GenBank/DDBJ whole genome shotgun (WGS) entry which is preliminary data.</text>
</comment>
<feature type="non-terminal residue" evidence="2">
    <location>
        <position position="1"/>
    </location>
</feature>